<proteinExistence type="predicted"/>
<dbReference type="InterPro" id="IPR013096">
    <property type="entry name" value="Cupin_2"/>
</dbReference>
<reference evidence="2 3" key="1">
    <citation type="submission" date="2020-02" db="EMBL/GenBank/DDBJ databases">
        <title>Pseudoroseicyclus tamarix, sp. nov., isolated from offshore sediment of a Tamarix chinensis forest.</title>
        <authorList>
            <person name="Gai Y."/>
        </authorList>
    </citation>
    <scope>NUCLEOTIDE SEQUENCE [LARGE SCALE GENOMIC DNA]</scope>
    <source>
        <strain evidence="2 3">CLL3-39</strain>
    </source>
</reference>
<dbReference type="RefSeq" id="WP_163894696.1">
    <property type="nucleotide sequence ID" value="NZ_JAAFYS010000003.1"/>
</dbReference>
<sequence>MKIIRAGHEPAKAGPPEWFTGTVWMEWLAEAEGQGRATFLNVTFGPGARTFWHTHPLGQTILITAGIGRVQREGGPVEEVRAGDTVWFPAGEVHWHGAAPDQPMTHIAVQEAEDGETVSWLGEVTDADYGADTGLATGAEGTA</sequence>
<dbReference type="PANTHER" id="PTHR43698">
    <property type="entry name" value="RIBD C-TERMINAL DOMAIN CONTAINING PROTEIN"/>
    <property type="match status" value="1"/>
</dbReference>
<feature type="domain" description="Cupin type-2" evidence="1">
    <location>
        <begin position="42"/>
        <end position="107"/>
    </location>
</feature>
<accession>A0A6B2JKP9</accession>
<dbReference type="InterPro" id="IPR011051">
    <property type="entry name" value="RmlC_Cupin_sf"/>
</dbReference>
<evidence type="ECO:0000313" key="3">
    <source>
        <dbReference type="Proteomes" id="UP000474757"/>
    </source>
</evidence>
<dbReference type="Gene3D" id="2.60.120.10">
    <property type="entry name" value="Jelly Rolls"/>
    <property type="match status" value="1"/>
</dbReference>
<protein>
    <submittedName>
        <fullName evidence="2">Cupin domain-containing protein</fullName>
    </submittedName>
</protein>
<dbReference type="Proteomes" id="UP000474757">
    <property type="component" value="Unassembled WGS sequence"/>
</dbReference>
<evidence type="ECO:0000313" key="2">
    <source>
        <dbReference type="EMBL" id="NDV02081.1"/>
    </source>
</evidence>
<dbReference type="SUPFAM" id="SSF51182">
    <property type="entry name" value="RmlC-like cupins"/>
    <property type="match status" value="1"/>
</dbReference>
<dbReference type="Pfam" id="PF07883">
    <property type="entry name" value="Cupin_2"/>
    <property type="match status" value="1"/>
</dbReference>
<dbReference type="PANTHER" id="PTHR43698:SF1">
    <property type="entry name" value="BLL4564 PROTEIN"/>
    <property type="match status" value="1"/>
</dbReference>
<evidence type="ECO:0000259" key="1">
    <source>
        <dbReference type="Pfam" id="PF07883"/>
    </source>
</evidence>
<dbReference type="CDD" id="cd02233">
    <property type="entry name" value="cupin_HNL-like"/>
    <property type="match status" value="1"/>
</dbReference>
<dbReference type="InterPro" id="IPR014710">
    <property type="entry name" value="RmlC-like_jellyroll"/>
</dbReference>
<dbReference type="EMBL" id="JAAGAB010000003">
    <property type="protein sequence ID" value="NDV02081.1"/>
    <property type="molecule type" value="Genomic_DNA"/>
</dbReference>
<gene>
    <name evidence="2" type="ORF">GZA08_14010</name>
</gene>
<comment type="caution">
    <text evidence="2">The sequence shown here is derived from an EMBL/GenBank/DDBJ whole genome shotgun (WGS) entry which is preliminary data.</text>
</comment>
<organism evidence="2 3">
    <name type="scientific">Pseudoroseicyclus tamaricis</name>
    <dbReference type="NCBI Taxonomy" id="2705421"/>
    <lineage>
        <taxon>Bacteria</taxon>
        <taxon>Pseudomonadati</taxon>
        <taxon>Pseudomonadota</taxon>
        <taxon>Alphaproteobacteria</taxon>
        <taxon>Rhodobacterales</taxon>
        <taxon>Paracoccaceae</taxon>
        <taxon>Pseudoroseicyclus</taxon>
    </lineage>
</organism>
<dbReference type="AlphaFoldDB" id="A0A6B2JKP9"/>
<keyword evidence="3" id="KW-1185">Reference proteome</keyword>
<dbReference type="InterPro" id="IPR047263">
    <property type="entry name" value="HNL-like_cupin"/>
</dbReference>
<name>A0A6B2JKP9_9RHOB</name>